<feature type="domain" description="NmrA-like" evidence="3">
    <location>
        <begin position="2"/>
        <end position="284"/>
    </location>
</feature>
<proteinExistence type="inferred from homology"/>
<comment type="similarity">
    <text evidence="1">Belongs to the NmrA-type oxidoreductase family.</text>
</comment>
<protein>
    <recommendedName>
        <fullName evidence="3">NmrA-like domain-containing protein</fullName>
    </recommendedName>
</protein>
<dbReference type="Pfam" id="PF05368">
    <property type="entry name" value="NmrA"/>
    <property type="match status" value="1"/>
</dbReference>
<dbReference type="Gene3D" id="3.40.50.720">
    <property type="entry name" value="NAD(P)-binding Rossmann-like Domain"/>
    <property type="match status" value="1"/>
</dbReference>
<dbReference type="PANTHER" id="PTHR42748">
    <property type="entry name" value="NITROGEN METABOLITE REPRESSION PROTEIN NMRA FAMILY MEMBER"/>
    <property type="match status" value="1"/>
</dbReference>
<dbReference type="CDD" id="cd09917">
    <property type="entry name" value="F-box_SF"/>
    <property type="match status" value="1"/>
</dbReference>
<evidence type="ECO:0000256" key="1">
    <source>
        <dbReference type="ARBA" id="ARBA00006328"/>
    </source>
</evidence>
<evidence type="ECO:0000256" key="2">
    <source>
        <dbReference type="ARBA" id="ARBA00022857"/>
    </source>
</evidence>
<dbReference type="EMBL" id="WIQZ01000019">
    <property type="protein sequence ID" value="KAF3139544.1"/>
    <property type="molecule type" value="Genomic_DNA"/>
</dbReference>
<dbReference type="InterPro" id="IPR036291">
    <property type="entry name" value="NAD(P)-bd_dom_sf"/>
</dbReference>
<dbReference type="SUPFAM" id="SSF51735">
    <property type="entry name" value="NAD(P)-binding Rossmann-fold domains"/>
    <property type="match status" value="1"/>
</dbReference>
<name>A0A7C8PAE8_ORBOL</name>
<dbReference type="Proteomes" id="UP000480548">
    <property type="component" value="Unassembled WGS sequence"/>
</dbReference>
<organism evidence="4 5">
    <name type="scientific">Orbilia oligospora</name>
    <name type="common">Nematode-trapping fungus</name>
    <name type="synonym">Arthrobotrys oligospora</name>
    <dbReference type="NCBI Taxonomy" id="2813651"/>
    <lineage>
        <taxon>Eukaryota</taxon>
        <taxon>Fungi</taxon>
        <taxon>Dikarya</taxon>
        <taxon>Ascomycota</taxon>
        <taxon>Pezizomycotina</taxon>
        <taxon>Orbiliomycetes</taxon>
        <taxon>Orbiliales</taxon>
        <taxon>Orbiliaceae</taxon>
        <taxon>Orbilia</taxon>
    </lineage>
</organism>
<gene>
    <name evidence="4" type="ORF">TWF703_003733</name>
</gene>
<sequence length="719" mass="81938">MKVLILGATGRMGGGMVKALKDSPHQLYALSRDPTSAKAEALKSNGATVFKGDFDNRDSLDRALSVGIDSVFFTIVPDLQGGDSDLRQTKNIIDAVKAAGVKQLIYGSLAYPGTEEGFKTIYESLEPTNWVKLYFNRKLELDQLVRDSGVQYWTIIRPPSFIQNHVLPETVAFIYPDLPTKYQLKSTFDHSIPQWYADGSEAGKFAAAAVSDPEGLHTKEVKFGAEALTAQEVVEKLSQASGKPITLYQWPEKELKEALVTHPFHITCEIISRMGFDPEIGNAEKYGVKLTPISEWLENNKTGTWLSCDSTPIMAPITSLPSEVLLDIFHRVGSNWTYPERDANADIIHIRQVNRRWRVLGQDVPLTNFWIDVDEVTQSLWKLGRSLLHDVSIAAQIEEIWVRWSRRKADYPETFTKRWKWKREDRERIGFYREELATYISSATFDAILEGVNSEALLPFIFCFTTNLKDLRLGRVEALLVARVWFANGAGAQDIRESLGPGLDEEVFKYIEDEVDGEEYIYDYDDRPDDFYQTDFFFAKHMPPEAEEEGALWFHVNMGTPGNYLPGLRKVTHLENRYTEHQFFLSDLSGWSAKYIAPLLLLPSLETLEIECHATIGGRRDKLHYPLYIPFEPYRGLKSKVKQLNLIDGRMRLEDYDAIASITESLEHLQIYHSDVHNELSDKDLAYIAASFRLYNERTLALNRIFINDIPGTEMEGVE</sequence>
<keyword evidence="2" id="KW-0521">NADP</keyword>
<dbReference type="Gene3D" id="1.20.1280.50">
    <property type="match status" value="1"/>
</dbReference>
<dbReference type="AlphaFoldDB" id="A0A7C8PAE8"/>
<dbReference type="InterPro" id="IPR008030">
    <property type="entry name" value="NmrA-like"/>
</dbReference>
<dbReference type="InterPro" id="IPR051164">
    <property type="entry name" value="NmrA-like_oxidored"/>
</dbReference>
<comment type="caution">
    <text evidence="4">The sequence shown here is derived from an EMBL/GenBank/DDBJ whole genome shotgun (WGS) entry which is preliminary data.</text>
</comment>
<reference evidence="4 5" key="1">
    <citation type="submission" date="2019-06" db="EMBL/GenBank/DDBJ databases">
        <authorList>
            <person name="Palmer J.M."/>
        </authorList>
    </citation>
    <scope>NUCLEOTIDE SEQUENCE [LARGE SCALE GENOMIC DNA]</scope>
    <source>
        <strain evidence="4 5">TWF703</strain>
    </source>
</reference>
<evidence type="ECO:0000259" key="3">
    <source>
        <dbReference type="Pfam" id="PF05368"/>
    </source>
</evidence>
<dbReference type="PANTHER" id="PTHR42748:SF7">
    <property type="entry name" value="NMRA LIKE REDOX SENSOR 1-RELATED"/>
    <property type="match status" value="1"/>
</dbReference>
<accession>A0A7C8PAE8</accession>
<evidence type="ECO:0000313" key="5">
    <source>
        <dbReference type="Proteomes" id="UP000480548"/>
    </source>
</evidence>
<evidence type="ECO:0000313" key="4">
    <source>
        <dbReference type="EMBL" id="KAF3139544.1"/>
    </source>
</evidence>